<dbReference type="EMBL" id="AGNL01000558">
    <property type="protein sequence ID" value="EJK77677.1"/>
    <property type="molecule type" value="Genomic_DNA"/>
</dbReference>
<name>K0TRE9_THAOC</name>
<evidence type="ECO:0000313" key="3">
    <source>
        <dbReference type="Proteomes" id="UP000266841"/>
    </source>
</evidence>
<feature type="compositionally biased region" description="Basic residues" evidence="1">
    <location>
        <begin position="1"/>
        <end position="14"/>
    </location>
</feature>
<dbReference type="OrthoDB" id="10471902at2759"/>
<evidence type="ECO:0000256" key="1">
    <source>
        <dbReference type="SAM" id="MobiDB-lite"/>
    </source>
</evidence>
<dbReference type="Proteomes" id="UP000266841">
    <property type="component" value="Unassembled WGS sequence"/>
</dbReference>
<feature type="non-terminal residue" evidence="2">
    <location>
        <position position="362"/>
    </location>
</feature>
<accession>K0TRE9</accession>
<reference evidence="2 3" key="1">
    <citation type="journal article" date="2012" name="Genome Biol.">
        <title>Genome and low-iron response of an oceanic diatom adapted to chronic iron limitation.</title>
        <authorList>
            <person name="Lommer M."/>
            <person name="Specht M."/>
            <person name="Roy A.S."/>
            <person name="Kraemer L."/>
            <person name="Andreson R."/>
            <person name="Gutowska M.A."/>
            <person name="Wolf J."/>
            <person name="Bergner S.V."/>
            <person name="Schilhabel M.B."/>
            <person name="Klostermeier U.C."/>
            <person name="Beiko R.G."/>
            <person name="Rosenstiel P."/>
            <person name="Hippler M."/>
            <person name="Laroche J."/>
        </authorList>
    </citation>
    <scope>NUCLEOTIDE SEQUENCE [LARGE SCALE GENOMIC DNA]</scope>
    <source>
        <strain evidence="2 3">CCMP1005</strain>
    </source>
</reference>
<comment type="caution">
    <text evidence="2">The sequence shown here is derived from an EMBL/GenBank/DDBJ whole genome shotgun (WGS) entry which is preliminary data.</text>
</comment>
<evidence type="ECO:0000313" key="2">
    <source>
        <dbReference type="EMBL" id="EJK77677.1"/>
    </source>
</evidence>
<gene>
    <name evidence="2" type="ORF">THAOC_00476</name>
</gene>
<organism evidence="2 3">
    <name type="scientific">Thalassiosira oceanica</name>
    <name type="common">Marine diatom</name>
    <dbReference type="NCBI Taxonomy" id="159749"/>
    <lineage>
        <taxon>Eukaryota</taxon>
        <taxon>Sar</taxon>
        <taxon>Stramenopiles</taxon>
        <taxon>Ochrophyta</taxon>
        <taxon>Bacillariophyta</taxon>
        <taxon>Coscinodiscophyceae</taxon>
        <taxon>Thalassiosirophycidae</taxon>
        <taxon>Thalassiosirales</taxon>
        <taxon>Thalassiosiraceae</taxon>
        <taxon>Thalassiosira</taxon>
    </lineage>
</organism>
<sequence length="362" mass="39657">MAPRSGNKKRRKSSKSSAANGGYYYNDSSVAPPPAIYLDDDMDNIKFMGFTLPGPVSTLLRSLGGVPGQLASLTPMKIIVYGSLAAVLLAPLVDSTIRQSMSLLRGDGSKLKRYVRSREIVETEQGAEENNGIIGDALPHVTNDGKFHGRYPNSLLTLFYPFTLFRDVVLDQPVEPTDVPLAVKAVLTKCYEADLVELNSVEDIEKAKRFNLVSTLVSQDRIGEGSLNKEYYNGQRSKPLVITSPHIRHPIDYDVHPNLKKKLPPEAGANNFMTRLLSNVHTGPLGFKELGIAKQVIRQTTLAGSRDLMAESLFRFGKYFGWVPAGGKGLNVTAVQDDELAVKCIEEMLEGVPGRDTPITIP</sequence>
<feature type="region of interest" description="Disordered" evidence="1">
    <location>
        <begin position="1"/>
        <end position="20"/>
    </location>
</feature>
<dbReference type="AlphaFoldDB" id="K0TRE9"/>
<proteinExistence type="predicted"/>
<keyword evidence="3" id="KW-1185">Reference proteome</keyword>
<protein>
    <submittedName>
        <fullName evidence="2">Uncharacterized protein</fullName>
    </submittedName>
</protein>